<dbReference type="InterPro" id="IPR035595">
    <property type="entry name" value="UDP_glycos_trans_CS"/>
</dbReference>
<keyword evidence="5" id="KW-0328">Glycosyltransferase</keyword>
<accession>A0AAV8STE5</accession>
<comment type="pathway">
    <text evidence="1">Pigment biosynthesis; anthocyanin biosynthesis.</text>
</comment>
<evidence type="ECO:0000313" key="7">
    <source>
        <dbReference type="EMBL" id="KAJ8755229.1"/>
    </source>
</evidence>
<dbReference type="PANTHER" id="PTHR11926:SF870">
    <property type="entry name" value="UDP-GLYCOSYLTRANSFERASE 75B1"/>
    <property type="match status" value="1"/>
</dbReference>
<evidence type="ECO:0000256" key="4">
    <source>
        <dbReference type="ARBA" id="ARBA00047606"/>
    </source>
</evidence>
<dbReference type="CDD" id="cd03784">
    <property type="entry name" value="GT1_Gtf-like"/>
    <property type="match status" value="1"/>
</dbReference>
<evidence type="ECO:0000256" key="2">
    <source>
        <dbReference type="ARBA" id="ARBA00009995"/>
    </source>
</evidence>
<dbReference type="FunFam" id="3.40.50.2000:FF:000019">
    <property type="entry name" value="Glycosyltransferase"/>
    <property type="match status" value="1"/>
</dbReference>
<dbReference type="SUPFAM" id="SSF53756">
    <property type="entry name" value="UDP-Glycosyltransferase/glycogen phosphorylase"/>
    <property type="match status" value="1"/>
</dbReference>
<reference evidence="7 8" key="1">
    <citation type="submission" date="2021-09" db="EMBL/GenBank/DDBJ databases">
        <title>Genomic insights and catalytic innovation underlie evolution of tropane alkaloids biosynthesis.</title>
        <authorList>
            <person name="Wang Y.-J."/>
            <person name="Tian T."/>
            <person name="Huang J.-P."/>
            <person name="Huang S.-X."/>
        </authorList>
    </citation>
    <scope>NUCLEOTIDE SEQUENCE [LARGE SCALE GENOMIC DNA]</scope>
    <source>
        <strain evidence="7">KIB-2018</strain>
        <tissue evidence="7">Leaf</tissue>
    </source>
</reference>
<dbReference type="Proteomes" id="UP001159364">
    <property type="component" value="Linkage Group LG09"/>
</dbReference>
<evidence type="ECO:0000256" key="1">
    <source>
        <dbReference type="ARBA" id="ARBA00004935"/>
    </source>
</evidence>
<organism evidence="7 8">
    <name type="scientific">Erythroxylum novogranatense</name>
    <dbReference type="NCBI Taxonomy" id="1862640"/>
    <lineage>
        <taxon>Eukaryota</taxon>
        <taxon>Viridiplantae</taxon>
        <taxon>Streptophyta</taxon>
        <taxon>Embryophyta</taxon>
        <taxon>Tracheophyta</taxon>
        <taxon>Spermatophyta</taxon>
        <taxon>Magnoliopsida</taxon>
        <taxon>eudicotyledons</taxon>
        <taxon>Gunneridae</taxon>
        <taxon>Pentapetalae</taxon>
        <taxon>rosids</taxon>
        <taxon>fabids</taxon>
        <taxon>Malpighiales</taxon>
        <taxon>Erythroxylaceae</taxon>
        <taxon>Erythroxylum</taxon>
    </lineage>
</organism>
<name>A0AAV8STE5_9ROSI</name>
<dbReference type="GO" id="GO:0080043">
    <property type="term" value="F:quercetin 3-O-glucosyltransferase activity"/>
    <property type="evidence" value="ECO:0007669"/>
    <property type="project" value="TreeGrafter"/>
</dbReference>
<comment type="caution">
    <text evidence="7">The sequence shown here is derived from an EMBL/GenBank/DDBJ whole genome shotgun (WGS) entry which is preliminary data.</text>
</comment>
<dbReference type="Gene3D" id="3.40.50.2000">
    <property type="entry name" value="Glycogen Phosphorylase B"/>
    <property type="match status" value="2"/>
</dbReference>
<dbReference type="EC" id="2.4.1.-" evidence="6"/>
<comment type="similarity">
    <text evidence="2 5">Belongs to the UDP-glycosyltransferase family.</text>
</comment>
<dbReference type="EMBL" id="JAIWQS010000009">
    <property type="protein sequence ID" value="KAJ8755229.1"/>
    <property type="molecule type" value="Genomic_DNA"/>
</dbReference>
<proteinExistence type="inferred from homology"/>
<dbReference type="PANTHER" id="PTHR11926">
    <property type="entry name" value="GLUCOSYL/GLUCURONOSYL TRANSFERASES"/>
    <property type="match status" value="1"/>
</dbReference>
<dbReference type="AlphaFoldDB" id="A0AAV8STE5"/>
<evidence type="ECO:0000256" key="5">
    <source>
        <dbReference type="RuleBase" id="RU003718"/>
    </source>
</evidence>
<dbReference type="InterPro" id="IPR002213">
    <property type="entry name" value="UDP_glucos_trans"/>
</dbReference>
<gene>
    <name evidence="7" type="ORF">K2173_019027</name>
</gene>
<dbReference type="GO" id="GO:0080044">
    <property type="term" value="F:quercetin 7-O-glucosyltransferase activity"/>
    <property type="evidence" value="ECO:0007669"/>
    <property type="project" value="TreeGrafter"/>
</dbReference>
<keyword evidence="3 5" id="KW-0808">Transferase</keyword>
<dbReference type="GO" id="GO:0047213">
    <property type="term" value="F:anthocyanidin 3-O-glucosyltransferase activity"/>
    <property type="evidence" value="ECO:0007669"/>
    <property type="project" value="UniProtKB-EC"/>
</dbReference>
<evidence type="ECO:0000256" key="6">
    <source>
        <dbReference type="RuleBase" id="RU362057"/>
    </source>
</evidence>
<dbReference type="PROSITE" id="PS00375">
    <property type="entry name" value="UDPGT"/>
    <property type="match status" value="1"/>
</dbReference>
<evidence type="ECO:0000313" key="8">
    <source>
        <dbReference type="Proteomes" id="UP001159364"/>
    </source>
</evidence>
<keyword evidence="8" id="KW-1185">Reference proteome</keyword>
<protein>
    <recommendedName>
        <fullName evidence="6">Glycosyltransferase</fullName>
        <ecNumber evidence="6">2.4.1.-</ecNumber>
    </recommendedName>
</protein>
<dbReference type="Pfam" id="PF00201">
    <property type="entry name" value="UDPGT"/>
    <property type="match status" value="1"/>
</dbReference>
<evidence type="ECO:0000256" key="3">
    <source>
        <dbReference type="ARBA" id="ARBA00022679"/>
    </source>
</evidence>
<sequence>MMKTRILLVTFPSQGHINPALQFAKRLVGVGVEVTVATTIGALRRMYKNESSNKSLSFAGFSDGYDDGFNPNPDSDTLDHYFSKLSSVGPKSLAQLIVASSENGNPFTCVVYCTLLPWVAKVARELHVPSIFLWNQPAAVLSLYYHSFNGYGNFIKENINNPKFLLEVPGLPPLGSSDVPSFFNETNKNNTALPIMKQHLENLEEEANPLVLVNTFDDLESEALKSIDKYRLVGIGPLIPSAFLDGKDPSDTSFGADLFKGTNDYIEWLNSKPASSVIYISFGSISMLSKSQMEELALALVDVDRPFLWVMRENENEEERLDDTLSCKGELEGKGKIVPWCSQVGVLSHPSVGCFLTHCGWNSTFESLVSGVPMVSFPQWTDQPVNAKLVQDLWKTGVRVRANEDGTVEKEEFKRCIEMVMDDGERAQEMRRNAMKWKGLARETSKEGGSSDKNLKAFMLEVEESLQSIR</sequence>
<comment type="catalytic activity">
    <reaction evidence="4">
        <text>an anthocyanidin + UDP-alpha-D-glucose + H(+) = an anthocyanidin 3-O-beta-D-glucoside + UDP</text>
        <dbReference type="Rhea" id="RHEA:20093"/>
        <dbReference type="ChEBI" id="CHEBI:15378"/>
        <dbReference type="ChEBI" id="CHEBI:16307"/>
        <dbReference type="ChEBI" id="CHEBI:58223"/>
        <dbReference type="ChEBI" id="CHEBI:58885"/>
        <dbReference type="ChEBI" id="CHEBI:143576"/>
        <dbReference type="EC" id="2.4.1.115"/>
    </reaction>
</comment>